<dbReference type="OrthoDB" id="5444681at2"/>
<reference evidence="2 3" key="1">
    <citation type="submission" date="2017-05" db="EMBL/GenBank/DDBJ databases">
        <title>Complete and WGS of Bordetella genogroups.</title>
        <authorList>
            <person name="Spilker T."/>
            <person name="LiPuma J."/>
        </authorList>
    </citation>
    <scope>NUCLEOTIDE SEQUENCE [LARGE SCALE GENOMIC DNA]</scope>
    <source>
        <strain evidence="2 3">AU7206</strain>
    </source>
</reference>
<evidence type="ECO:0008006" key="4">
    <source>
        <dbReference type="Google" id="ProtNLM"/>
    </source>
</evidence>
<proteinExistence type="predicted"/>
<dbReference type="InterPro" id="IPR010352">
    <property type="entry name" value="DUF945"/>
</dbReference>
<feature type="compositionally biased region" description="Low complexity" evidence="1">
    <location>
        <begin position="504"/>
        <end position="515"/>
    </location>
</feature>
<evidence type="ECO:0000313" key="3">
    <source>
        <dbReference type="Proteomes" id="UP000194161"/>
    </source>
</evidence>
<evidence type="ECO:0000256" key="1">
    <source>
        <dbReference type="SAM" id="MobiDB-lite"/>
    </source>
</evidence>
<name>A0A1W6Z9X1_9BORD</name>
<dbReference type="CDD" id="cd17511">
    <property type="entry name" value="YbjN_AmyR-like"/>
    <property type="match status" value="1"/>
</dbReference>
<dbReference type="Proteomes" id="UP000194161">
    <property type="component" value="Chromosome"/>
</dbReference>
<feature type="region of interest" description="Disordered" evidence="1">
    <location>
        <begin position="488"/>
        <end position="515"/>
    </location>
</feature>
<dbReference type="AlphaFoldDB" id="A0A1W6Z9X1"/>
<dbReference type="InterPro" id="IPR019660">
    <property type="entry name" value="Put_sensory_transdc_reg_YbjN"/>
</dbReference>
<dbReference type="Pfam" id="PF06097">
    <property type="entry name" value="DUF945"/>
    <property type="match status" value="1"/>
</dbReference>
<keyword evidence="3" id="KW-1185">Reference proteome</keyword>
<dbReference type="EMBL" id="CP021111">
    <property type="protein sequence ID" value="ARP93644.1"/>
    <property type="molecule type" value="Genomic_DNA"/>
</dbReference>
<sequence>MKKGVAIIAGVVVVAAGAWLGGTWYTGKRLESEEAAQIQELNAKLAEAVPGYQAKLQRVSYDRGFFTTRARYGLTMQAPQAAPGEDPIVLKPGMVEIDTLIQHGPFPGGALARGDLLPRAAFVHAELVQTEALKPLFAATQGKAPLWSDSVVHYNGDSTGTGGLAAARVEHQGTTLVFGGAAMEGEYRRAEEGIKGTMRIDSLSIENPTDEELNKIAINGVDMHVDTRLGKFGVSVGDTSMKVKRLDIQGPADQVSAALDDLAYTLKIGENDTTINGEAVYSVGKLSVGSTDMGNGQITIKLANLEGNATRKLARTYTDLVNAMMAQSTGGETDDAAAAELMKRSVSDVRDLLVAGPTLTVDPVLWKTDKGESRLTYTLALQPPKDADAPVQELVRQAIKSMQAHVVVSKPMAQDLLARVLVATQGVAPDEAATRAADEIQTSTGMAEMMGIVRSDGDNMRIDLVYDGAKATLNGQEIPVDSLLSSIAGPEGMDGDDADLGMPESASGESGGADSSTLHMLTNDTIGDLITAAGYEYEARTDEYGEPEMEVKPADSGATGINVFFTSCDVDDGCENAMLRAVYEPIKPEPLKLINDWNRGNRWARAYIDEDNRPTLEMDINAYGGIGRDGVEAFVQTFFDTVPQFAETLNTARKSK</sequence>
<dbReference type="STRING" id="463040.CAL15_04155"/>
<organism evidence="2 3">
    <name type="scientific">Bordetella genomosp. 13</name>
    <dbReference type="NCBI Taxonomy" id="463040"/>
    <lineage>
        <taxon>Bacteria</taxon>
        <taxon>Pseudomonadati</taxon>
        <taxon>Pseudomonadota</taxon>
        <taxon>Betaproteobacteria</taxon>
        <taxon>Burkholderiales</taxon>
        <taxon>Alcaligenaceae</taxon>
        <taxon>Bordetella</taxon>
    </lineage>
</organism>
<evidence type="ECO:0000313" key="2">
    <source>
        <dbReference type="EMBL" id="ARP93644.1"/>
    </source>
</evidence>
<dbReference type="KEGG" id="bgm:CAL15_04155"/>
<protein>
    <recommendedName>
        <fullName evidence="4">DUF945 domain-containing protein</fullName>
    </recommendedName>
</protein>
<gene>
    <name evidence="2" type="ORF">CAL15_04155</name>
</gene>
<accession>A0A1W6Z9X1</accession>
<dbReference type="RefSeq" id="WP_086077423.1">
    <property type="nucleotide sequence ID" value="NZ_CP021111.1"/>
</dbReference>
<dbReference type="Pfam" id="PF10722">
    <property type="entry name" value="YbjN"/>
    <property type="match status" value="1"/>
</dbReference>